<sequence>MFKNMSLRAKILLGNGLTLLFLVMLSVIALNGIKNLNETDMWVNHTHEVINTARQIEAQPLILKQGNGVIYWRVKSRFSNPTYPGKKNSVNSSVNSK</sequence>
<name>A0A4Q0YV01_9GAMM</name>
<keyword evidence="3" id="KW-1185">Reference proteome</keyword>
<comment type="caution">
    <text evidence="2">The sequence shown here is derived from an EMBL/GenBank/DDBJ whole genome shotgun (WGS) entry which is preliminary data.</text>
</comment>
<reference evidence="2 3" key="1">
    <citation type="submission" date="2017-10" db="EMBL/GenBank/DDBJ databases">
        <title>Nyctiphanis sp. nov., isolated from the stomach of the euphausiid Nyctiphanes simplex (Hansen, 1911) in the Gulf of California.</title>
        <authorList>
            <person name="Gomez-Gil B."/>
            <person name="Aguilar-Mendez M."/>
            <person name="Lopez-Cortes A."/>
            <person name="Gomez-Gutierrez J."/>
            <person name="Roque A."/>
            <person name="Lang E."/>
            <person name="Gonzalez-Castillo A."/>
        </authorList>
    </citation>
    <scope>NUCLEOTIDE SEQUENCE [LARGE SCALE GENOMIC DNA]</scope>
    <source>
        <strain evidence="2 3">CAIM 600</strain>
    </source>
</reference>
<evidence type="ECO:0000256" key="1">
    <source>
        <dbReference type="SAM" id="Phobius"/>
    </source>
</evidence>
<evidence type="ECO:0000313" key="3">
    <source>
        <dbReference type="Proteomes" id="UP000290287"/>
    </source>
</evidence>
<evidence type="ECO:0000313" key="2">
    <source>
        <dbReference type="EMBL" id="RXJ74024.1"/>
    </source>
</evidence>
<dbReference type="RefSeq" id="WP_129121380.1">
    <property type="nucleotide sequence ID" value="NZ_PEIB01000004.1"/>
</dbReference>
<dbReference type="Proteomes" id="UP000290287">
    <property type="component" value="Unassembled WGS sequence"/>
</dbReference>
<feature type="transmembrane region" description="Helical" evidence="1">
    <location>
        <begin position="12"/>
        <end position="33"/>
    </location>
</feature>
<organism evidence="2 3">
    <name type="scientific">Veronia nyctiphanis</name>
    <dbReference type="NCBI Taxonomy" id="1278244"/>
    <lineage>
        <taxon>Bacteria</taxon>
        <taxon>Pseudomonadati</taxon>
        <taxon>Pseudomonadota</taxon>
        <taxon>Gammaproteobacteria</taxon>
        <taxon>Vibrionales</taxon>
        <taxon>Vibrionaceae</taxon>
        <taxon>Veronia</taxon>
    </lineage>
</organism>
<dbReference type="EMBL" id="PEIB01000004">
    <property type="protein sequence ID" value="RXJ74024.1"/>
    <property type="molecule type" value="Genomic_DNA"/>
</dbReference>
<keyword evidence="1" id="KW-0812">Transmembrane</keyword>
<gene>
    <name evidence="2" type="ORF">CS022_05060</name>
</gene>
<dbReference type="AlphaFoldDB" id="A0A4Q0YV01"/>
<protein>
    <submittedName>
        <fullName evidence="2">Uncharacterized protein</fullName>
    </submittedName>
</protein>
<keyword evidence="1" id="KW-1133">Transmembrane helix</keyword>
<keyword evidence="1" id="KW-0472">Membrane</keyword>
<proteinExistence type="predicted"/>
<accession>A0A4Q0YV01</accession>